<reference evidence="1" key="2">
    <citation type="journal article" date="2022" name="New Phytol.">
        <title>Evolutionary transition to the ectomycorrhizal habit in the genomes of a hyperdiverse lineage of mushroom-forming fungi.</title>
        <authorList>
            <person name="Looney B."/>
            <person name="Miyauchi S."/>
            <person name="Morin E."/>
            <person name="Drula E."/>
            <person name="Courty P.E."/>
            <person name="Kohler A."/>
            <person name="Kuo A."/>
            <person name="LaButti K."/>
            <person name="Pangilinan J."/>
            <person name="Lipzen A."/>
            <person name="Riley R."/>
            <person name="Andreopoulos W."/>
            <person name="He G."/>
            <person name="Johnson J."/>
            <person name="Nolan M."/>
            <person name="Tritt A."/>
            <person name="Barry K.W."/>
            <person name="Grigoriev I.V."/>
            <person name="Nagy L.G."/>
            <person name="Hibbett D."/>
            <person name="Henrissat B."/>
            <person name="Matheny P.B."/>
            <person name="Labbe J."/>
            <person name="Martin F.M."/>
        </authorList>
    </citation>
    <scope>NUCLEOTIDE SEQUENCE</scope>
    <source>
        <strain evidence="1">FP105234-sp</strain>
    </source>
</reference>
<sequence>MHPSPPLPSNWQNLYRHTMSIHHLRFETRPEDYVACSRISSEDMVYYDAAYYTDGAIAYERQQKYERQSKSLWRRLLSLHKSSTDTRSSPQPVRAVEVAEEPYDLSASFSRVMEKAERGSGDAPTAQIESAPHASSITGPDPSLAVKVFNELGEIAVRIAGDLFGYEDPYDRFIPIDDYSLDLLTVTELADGRLLDEDLAALRLRIQKDAEERLELASKLVGSSQLSTKQHPPAVEIRTDTPADDGFHLSPPPSILAPGRPDSQQCRDSS</sequence>
<name>A0ACB8RDX2_9AGAM</name>
<accession>A0ACB8RDX2</accession>
<dbReference type="Proteomes" id="UP000814033">
    <property type="component" value="Unassembled WGS sequence"/>
</dbReference>
<dbReference type="EMBL" id="MU276086">
    <property type="protein sequence ID" value="KAI0042059.1"/>
    <property type="molecule type" value="Genomic_DNA"/>
</dbReference>
<reference evidence="1" key="1">
    <citation type="submission" date="2021-02" db="EMBL/GenBank/DDBJ databases">
        <authorList>
            <consortium name="DOE Joint Genome Institute"/>
            <person name="Ahrendt S."/>
            <person name="Looney B.P."/>
            <person name="Miyauchi S."/>
            <person name="Morin E."/>
            <person name="Drula E."/>
            <person name="Courty P.E."/>
            <person name="Chicoki N."/>
            <person name="Fauchery L."/>
            <person name="Kohler A."/>
            <person name="Kuo A."/>
            <person name="Labutti K."/>
            <person name="Pangilinan J."/>
            <person name="Lipzen A."/>
            <person name="Riley R."/>
            <person name="Andreopoulos W."/>
            <person name="He G."/>
            <person name="Johnson J."/>
            <person name="Barry K.W."/>
            <person name="Grigoriev I.V."/>
            <person name="Nagy L."/>
            <person name="Hibbett D."/>
            <person name="Henrissat B."/>
            <person name="Matheny P.B."/>
            <person name="Labbe J."/>
            <person name="Martin F."/>
        </authorList>
    </citation>
    <scope>NUCLEOTIDE SEQUENCE</scope>
    <source>
        <strain evidence="1">FP105234-sp</strain>
    </source>
</reference>
<evidence type="ECO:0000313" key="1">
    <source>
        <dbReference type="EMBL" id="KAI0042059.1"/>
    </source>
</evidence>
<comment type="caution">
    <text evidence="1">The sequence shown here is derived from an EMBL/GenBank/DDBJ whole genome shotgun (WGS) entry which is preliminary data.</text>
</comment>
<organism evidence="1 2">
    <name type="scientific">Auriscalpium vulgare</name>
    <dbReference type="NCBI Taxonomy" id="40419"/>
    <lineage>
        <taxon>Eukaryota</taxon>
        <taxon>Fungi</taxon>
        <taxon>Dikarya</taxon>
        <taxon>Basidiomycota</taxon>
        <taxon>Agaricomycotina</taxon>
        <taxon>Agaricomycetes</taxon>
        <taxon>Russulales</taxon>
        <taxon>Auriscalpiaceae</taxon>
        <taxon>Auriscalpium</taxon>
    </lineage>
</organism>
<protein>
    <submittedName>
        <fullName evidence="1">Uncharacterized protein</fullName>
    </submittedName>
</protein>
<evidence type="ECO:0000313" key="2">
    <source>
        <dbReference type="Proteomes" id="UP000814033"/>
    </source>
</evidence>
<proteinExistence type="predicted"/>
<keyword evidence="2" id="KW-1185">Reference proteome</keyword>
<gene>
    <name evidence="1" type="ORF">FA95DRAFT_618168</name>
</gene>